<keyword evidence="1" id="KW-0328">Glycosyltransferase</keyword>
<proteinExistence type="predicted"/>
<keyword evidence="2 4" id="KW-0808">Transferase</keyword>
<dbReference type="PANTHER" id="PTHR34136:SF1">
    <property type="entry name" value="UDP-N-ACETYL-D-MANNOSAMINURONIC ACID TRANSFERASE"/>
    <property type="match status" value="1"/>
</dbReference>
<gene>
    <name evidence="4" type="primary">wcsK</name>
</gene>
<evidence type="ECO:0000313" key="4">
    <source>
        <dbReference type="EMBL" id="BAT23253.1"/>
    </source>
</evidence>
<dbReference type="AlphaFoldDB" id="A0A0P0YPZ6"/>
<accession>A0A0P0YPZ6</accession>
<dbReference type="InterPro" id="IPR004629">
    <property type="entry name" value="WecG_TagA_CpsF"/>
</dbReference>
<keyword evidence="3" id="KW-0812">Transmembrane</keyword>
<dbReference type="CDD" id="cd06533">
    <property type="entry name" value="Glyco_transf_WecG_TagA"/>
    <property type="match status" value="1"/>
</dbReference>
<keyword evidence="3" id="KW-0472">Membrane</keyword>
<evidence type="ECO:0000256" key="1">
    <source>
        <dbReference type="ARBA" id="ARBA00022676"/>
    </source>
</evidence>
<dbReference type="PANTHER" id="PTHR34136">
    <property type="match status" value="1"/>
</dbReference>
<dbReference type="GO" id="GO:0016758">
    <property type="term" value="F:hexosyltransferase activity"/>
    <property type="evidence" value="ECO:0007669"/>
    <property type="project" value="TreeGrafter"/>
</dbReference>
<keyword evidence="3" id="KW-1133">Transmembrane helix</keyword>
<name>A0A0P0YPZ6_9ENTR</name>
<organism evidence="4">
    <name type="scientific">Klebsiella sp. 1015</name>
    <dbReference type="NCBI Taxonomy" id="1497794"/>
    <lineage>
        <taxon>Bacteria</taxon>
        <taxon>Pseudomonadati</taxon>
        <taxon>Pseudomonadota</taxon>
        <taxon>Gammaproteobacteria</taxon>
        <taxon>Enterobacterales</taxon>
        <taxon>Enterobacteriaceae</taxon>
        <taxon>Klebsiella/Raoultella group</taxon>
        <taxon>Klebsiella</taxon>
    </lineage>
</organism>
<dbReference type="EMBL" id="AB924551">
    <property type="protein sequence ID" value="BAT23253.1"/>
    <property type="molecule type" value="Genomic_DNA"/>
</dbReference>
<dbReference type="Pfam" id="PF03808">
    <property type="entry name" value="Glyco_tran_WecG"/>
    <property type="match status" value="1"/>
</dbReference>
<reference evidence="4" key="2">
    <citation type="journal article" date="2015" name="Sci. Rep.">
        <title>Genetic analysis of capsular polysaccharide synthesis gene clusters in 79 capsular types of Klebsiella spp.</title>
        <authorList>
            <person name="Pan Y.J."/>
            <person name="Lin T.L."/>
            <person name="Chen C.T."/>
            <person name="Chen Y.Y."/>
            <person name="Hsieh P.F."/>
            <person name="Hsu C.R."/>
            <person name="Wu M.C."/>
            <person name="Wang J.T."/>
        </authorList>
    </citation>
    <scope>NUCLEOTIDE SEQUENCE</scope>
    <source>
        <strain evidence="4">1015</strain>
    </source>
</reference>
<sequence>MKIYIKKIIKTSRIDIFKKGGIYTFLNPVSYLQLRKTNLLDGFTGVFCDGGVLVKFINFFYREKLERFSFDMTSLAPMVFQYAVKNHKSIYIIGSDELSVDKAKKVIEGSYPGIFIIGHRHGYFKNEEELISVANGIMKQNVDIVIAGMGCGLQEKFLLELKSQGFGKLAFTCGGFFHQLSMSGNAYYPTWINRFNLRFVYRMVKEKHTRLRYIRAGILFPILFIYDLISG</sequence>
<reference evidence="4" key="1">
    <citation type="submission" date="2014-04" db="EMBL/GenBank/DDBJ databases">
        <authorList>
            <person name="Harrison E."/>
        </authorList>
    </citation>
    <scope>NUCLEOTIDE SEQUENCE</scope>
    <source>
        <strain evidence="4">1015</strain>
    </source>
</reference>
<evidence type="ECO:0000256" key="2">
    <source>
        <dbReference type="ARBA" id="ARBA00022679"/>
    </source>
</evidence>
<evidence type="ECO:0000256" key="3">
    <source>
        <dbReference type="SAM" id="Phobius"/>
    </source>
</evidence>
<protein>
    <submittedName>
        <fullName evidence="4">Glycosyl transferase</fullName>
    </submittedName>
</protein>
<feature type="transmembrane region" description="Helical" evidence="3">
    <location>
        <begin position="212"/>
        <end position="229"/>
    </location>
</feature>